<dbReference type="Pfam" id="PF00106">
    <property type="entry name" value="adh_short"/>
    <property type="match status" value="1"/>
</dbReference>
<dbReference type="PRINTS" id="PR00080">
    <property type="entry name" value="SDRFAMILY"/>
</dbReference>
<dbReference type="InterPro" id="IPR002347">
    <property type="entry name" value="SDR_fam"/>
</dbReference>
<protein>
    <submittedName>
        <fullName evidence="4">SDR family oxidoreductase</fullName>
    </submittedName>
</protein>
<dbReference type="CDD" id="cd05233">
    <property type="entry name" value="SDR_c"/>
    <property type="match status" value="1"/>
</dbReference>
<organism evidence="4 5">
    <name type="scientific">Svornostia abyssi</name>
    <dbReference type="NCBI Taxonomy" id="2898438"/>
    <lineage>
        <taxon>Bacteria</taxon>
        <taxon>Bacillati</taxon>
        <taxon>Actinomycetota</taxon>
        <taxon>Thermoleophilia</taxon>
        <taxon>Solirubrobacterales</taxon>
        <taxon>Baekduiaceae</taxon>
        <taxon>Svornostia</taxon>
    </lineage>
</organism>
<evidence type="ECO:0000256" key="2">
    <source>
        <dbReference type="ARBA" id="ARBA00023002"/>
    </source>
</evidence>
<evidence type="ECO:0000256" key="1">
    <source>
        <dbReference type="ARBA" id="ARBA00006484"/>
    </source>
</evidence>
<dbReference type="Gene3D" id="3.40.50.720">
    <property type="entry name" value="NAD(P)-binding Rossmann-like Domain"/>
    <property type="match status" value="1"/>
</dbReference>
<dbReference type="PROSITE" id="PS00061">
    <property type="entry name" value="ADH_SHORT"/>
    <property type="match status" value="1"/>
</dbReference>
<comment type="similarity">
    <text evidence="1 3">Belongs to the short-chain dehydrogenases/reductases (SDR) family.</text>
</comment>
<proteinExistence type="inferred from homology"/>
<keyword evidence="5" id="KW-1185">Reference proteome</keyword>
<evidence type="ECO:0000313" key="5">
    <source>
        <dbReference type="Proteomes" id="UP001058860"/>
    </source>
</evidence>
<dbReference type="Proteomes" id="UP001058860">
    <property type="component" value="Chromosome"/>
</dbReference>
<dbReference type="InterPro" id="IPR020904">
    <property type="entry name" value="Sc_DH/Rdtase_CS"/>
</dbReference>
<dbReference type="InterPro" id="IPR036291">
    <property type="entry name" value="NAD(P)-bd_dom_sf"/>
</dbReference>
<keyword evidence="2" id="KW-0560">Oxidoreductase</keyword>
<evidence type="ECO:0000313" key="4">
    <source>
        <dbReference type="EMBL" id="UUY05154.1"/>
    </source>
</evidence>
<dbReference type="PANTHER" id="PTHR24322:SF736">
    <property type="entry name" value="RETINOL DEHYDROGENASE 10"/>
    <property type="match status" value="1"/>
</dbReference>
<name>A0ABY5PKF0_9ACTN</name>
<dbReference type="PRINTS" id="PR00081">
    <property type="entry name" value="GDHRDH"/>
</dbReference>
<gene>
    <name evidence="4" type="ORF">LRS13_06400</name>
</gene>
<sequence>MVVGGRVVAITGAARGIGRATARALVAKGARVSIGDVDVALARRTAEELGAGVVALPLDVTDRASVDEFVAQTEERLGPIDVFINNAGIMPTTWFLEEDEASIQRQFAINVLGPINGMRAVIPRMLERGRGHVINVASSAGKFPVPGIATYCGTKHAVVGITGAVRGELKDTPVDVSVVMPVIVRTELTDGVPDTRGMKTLRPEDVADSIVEAVETRRYEVWCPKSTQGIYKATTLLPLALNDAISTALKSDRIMLDALGSPDRQEYLERISRDTPVLGPGAGQG</sequence>
<dbReference type="EMBL" id="CP088295">
    <property type="protein sequence ID" value="UUY05154.1"/>
    <property type="molecule type" value="Genomic_DNA"/>
</dbReference>
<dbReference type="SUPFAM" id="SSF51735">
    <property type="entry name" value="NAD(P)-binding Rossmann-fold domains"/>
    <property type="match status" value="1"/>
</dbReference>
<dbReference type="PANTHER" id="PTHR24322">
    <property type="entry name" value="PKSB"/>
    <property type="match status" value="1"/>
</dbReference>
<evidence type="ECO:0000256" key="3">
    <source>
        <dbReference type="RuleBase" id="RU000363"/>
    </source>
</evidence>
<reference evidence="5" key="1">
    <citation type="submission" date="2021-11" db="EMBL/GenBank/DDBJ databases">
        <title>Cultivation dependent microbiological survey of springs from the worlds oldest radium mine currently devoted to the extraction of radon-saturated water.</title>
        <authorList>
            <person name="Kapinusova G."/>
            <person name="Smrhova T."/>
            <person name="Strejcek M."/>
            <person name="Suman J."/>
            <person name="Jani K."/>
            <person name="Pajer P."/>
            <person name="Uhlik O."/>
        </authorList>
    </citation>
    <scope>NUCLEOTIDE SEQUENCE [LARGE SCALE GENOMIC DNA]</scope>
    <source>
        <strain evidence="5">J379</strain>
    </source>
</reference>
<dbReference type="NCBIfam" id="NF005878">
    <property type="entry name" value="PRK07825.1"/>
    <property type="match status" value="1"/>
</dbReference>
<accession>A0ABY5PKF0</accession>
<dbReference type="RefSeq" id="WP_353865616.1">
    <property type="nucleotide sequence ID" value="NZ_CP088295.1"/>
</dbReference>